<dbReference type="InterPro" id="IPR045152">
    <property type="entry name" value="EDC4-like"/>
</dbReference>
<dbReference type="Pfam" id="PF16529">
    <property type="entry name" value="Ge1_WD40"/>
    <property type="match status" value="1"/>
</dbReference>
<protein>
    <recommendedName>
        <fullName evidence="5">Enhancer of mRNA-decapping protein 4 WD40 repeat region domain-containing protein</fullName>
    </recommendedName>
</protein>
<evidence type="ECO:0000256" key="2">
    <source>
        <dbReference type="ARBA" id="ARBA00022490"/>
    </source>
</evidence>
<accession>A0A238BM45</accession>
<evidence type="ECO:0000259" key="5">
    <source>
        <dbReference type="Pfam" id="PF16529"/>
    </source>
</evidence>
<evidence type="ECO:0000256" key="1">
    <source>
        <dbReference type="ARBA" id="ARBA00004496"/>
    </source>
</evidence>
<dbReference type="Gene3D" id="2.130.10.10">
    <property type="entry name" value="YVTN repeat-like/Quinoprotein amine dehydrogenase"/>
    <property type="match status" value="1"/>
</dbReference>
<dbReference type="PANTHER" id="PTHR15598">
    <property type="entry name" value="ENHANCER OF MRNA-DECAPPING PROTEIN 4"/>
    <property type="match status" value="1"/>
</dbReference>
<gene>
    <name evidence="6" type="ORF">X798_06477</name>
</gene>
<keyword evidence="2" id="KW-0963">Cytoplasm</keyword>
<evidence type="ECO:0000256" key="3">
    <source>
        <dbReference type="ARBA" id="ARBA00022574"/>
    </source>
</evidence>
<name>A0A238BM45_9BILA</name>
<evidence type="ECO:0000256" key="4">
    <source>
        <dbReference type="ARBA" id="ARBA00022737"/>
    </source>
</evidence>
<dbReference type="GO" id="GO:0031087">
    <property type="term" value="P:deadenylation-independent decapping of nuclear-transcribed mRNA"/>
    <property type="evidence" value="ECO:0007669"/>
    <property type="project" value="InterPro"/>
</dbReference>
<keyword evidence="4" id="KW-0677">Repeat</keyword>
<keyword evidence="3" id="KW-0853">WD repeat</keyword>
<proteinExistence type="predicted"/>
<dbReference type="InterPro" id="IPR032401">
    <property type="entry name" value="EDC4_WD40"/>
</dbReference>
<evidence type="ECO:0000313" key="6">
    <source>
        <dbReference type="EMBL" id="OZC06527.1"/>
    </source>
</evidence>
<evidence type="ECO:0000313" key="7">
    <source>
        <dbReference type="Proteomes" id="UP000242913"/>
    </source>
</evidence>
<comment type="subcellular location">
    <subcellularLocation>
        <location evidence="1">Cytoplasm</location>
    </subcellularLocation>
</comment>
<dbReference type="EMBL" id="KZ270093">
    <property type="protein sequence ID" value="OZC06527.1"/>
    <property type="molecule type" value="Genomic_DNA"/>
</dbReference>
<reference evidence="6 7" key="1">
    <citation type="submission" date="2015-12" db="EMBL/GenBank/DDBJ databases">
        <title>Draft genome of the nematode, Onchocerca flexuosa.</title>
        <authorList>
            <person name="Mitreva M."/>
        </authorList>
    </citation>
    <scope>NUCLEOTIDE SEQUENCE [LARGE SCALE GENOMIC DNA]</scope>
    <source>
        <strain evidence="6">Red Deer</strain>
    </source>
</reference>
<sequence length="334" mass="38151">MTGEHVLNGSDTIVHFSGGTHIVLNVDGEDKRPRDRDSSRIYTQVLSEYKWASEECYNGRILAVHENLIAYRLFNENTGEAVRVLDRITSKRHLIKSFKHLTADIQWAHHAPLLAVIDINANLYAYHVDKDCVVTKYLNIIREDDSIPIDAIPRISWCPYIPEADEPHEEMHMIAVYYVKVTLEQCEKVSDAVMKLPIENSSALQEVQAVCLSPDATAIAVALNCGTVTFFIIDGEGTKFAHRWQPEHGRHIQDLVFLDNITASDTPEQFWKYAIISTENGKRIQLYDTENWHCIARLLFEPLDQLGKLALSVHPTAKFIFLTDYDAAQHFEKY</sequence>
<dbReference type="OrthoDB" id="21128at2759"/>
<dbReference type="SUPFAM" id="SSF82171">
    <property type="entry name" value="DPP6 N-terminal domain-like"/>
    <property type="match status" value="1"/>
</dbReference>
<keyword evidence="7" id="KW-1185">Reference proteome</keyword>
<feature type="domain" description="Enhancer of mRNA-decapping protein 4 WD40 repeat region" evidence="5">
    <location>
        <begin position="38"/>
        <end position="325"/>
    </location>
</feature>
<dbReference type="GO" id="GO:0000932">
    <property type="term" value="C:P-body"/>
    <property type="evidence" value="ECO:0007669"/>
    <property type="project" value="TreeGrafter"/>
</dbReference>
<dbReference type="InterPro" id="IPR015943">
    <property type="entry name" value="WD40/YVTN_repeat-like_dom_sf"/>
</dbReference>
<dbReference type="Proteomes" id="UP000242913">
    <property type="component" value="Unassembled WGS sequence"/>
</dbReference>
<dbReference type="AlphaFoldDB" id="A0A238BM45"/>
<organism evidence="6 7">
    <name type="scientific">Onchocerca flexuosa</name>
    <dbReference type="NCBI Taxonomy" id="387005"/>
    <lineage>
        <taxon>Eukaryota</taxon>
        <taxon>Metazoa</taxon>
        <taxon>Ecdysozoa</taxon>
        <taxon>Nematoda</taxon>
        <taxon>Chromadorea</taxon>
        <taxon>Rhabditida</taxon>
        <taxon>Spirurina</taxon>
        <taxon>Spiruromorpha</taxon>
        <taxon>Filarioidea</taxon>
        <taxon>Onchocercidae</taxon>
        <taxon>Onchocerca</taxon>
    </lineage>
</organism>
<dbReference type="PANTHER" id="PTHR15598:SF5">
    <property type="entry name" value="ENHANCER OF MRNA-DECAPPING PROTEIN 4"/>
    <property type="match status" value="1"/>
</dbReference>